<organism evidence="1 2">
    <name type="scientific">Halocaridina rubra</name>
    <name type="common">Hawaiian red shrimp</name>
    <dbReference type="NCBI Taxonomy" id="373956"/>
    <lineage>
        <taxon>Eukaryota</taxon>
        <taxon>Metazoa</taxon>
        <taxon>Ecdysozoa</taxon>
        <taxon>Arthropoda</taxon>
        <taxon>Crustacea</taxon>
        <taxon>Multicrustacea</taxon>
        <taxon>Malacostraca</taxon>
        <taxon>Eumalacostraca</taxon>
        <taxon>Eucarida</taxon>
        <taxon>Decapoda</taxon>
        <taxon>Pleocyemata</taxon>
        <taxon>Caridea</taxon>
        <taxon>Atyoidea</taxon>
        <taxon>Atyidae</taxon>
        <taxon>Halocaridina</taxon>
    </lineage>
</organism>
<dbReference type="Proteomes" id="UP001381693">
    <property type="component" value="Unassembled WGS sequence"/>
</dbReference>
<name>A0AAN8X435_HALRR</name>
<dbReference type="EMBL" id="JAXCGZ010009037">
    <property type="protein sequence ID" value="KAK7077382.1"/>
    <property type="molecule type" value="Genomic_DNA"/>
</dbReference>
<dbReference type="AlphaFoldDB" id="A0AAN8X435"/>
<reference evidence="1 2" key="1">
    <citation type="submission" date="2023-11" db="EMBL/GenBank/DDBJ databases">
        <title>Halocaridina rubra genome assembly.</title>
        <authorList>
            <person name="Smith C."/>
        </authorList>
    </citation>
    <scope>NUCLEOTIDE SEQUENCE [LARGE SCALE GENOMIC DNA]</scope>
    <source>
        <strain evidence="1">EP-1</strain>
        <tissue evidence="1">Whole</tissue>
    </source>
</reference>
<evidence type="ECO:0000313" key="2">
    <source>
        <dbReference type="Proteomes" id="UP001381693"/>
    </source>
</evidence>
<protein>
    <submittedName>
        <fullName evidence="1">Uncharacterized protein</fullName>
    </submittedName>
</protein>
<gene>
    <name evidence="1" type="ORF">SK128_005932</name>
</gene>
<accession>A0AAN8X435</accession>
<sequence>MSPRSFNHIIKTGVLGARIIQPPEFTPSRLVFFSRHLLPSFLGRPSDLRPSFFNATNLFFSLTTEKDLTDGGNTVFIDASALGELSSQLTPQELESLVGFNIQAADFEALEDVPESHVVDPSGVLLSDGVTVGNIVEVAGGSSGVDDVQQLDAHSHEQPMEVDTLSDQAQVIGDMEMLQQGGDLIAMGGEELTTTSGTSTATLLATASTVSPDTSTHHIETPQILKSNLGQFVVLQQNQNSISLGSLSNRIITSSGNITTMAGIGNSSSKPVV</sequence>
<proteinExistence type="predicted"/>
<comment type="caution">
    <text evidence="1">The sequence shown here is derived from an EMBL/GenBank/DDBJ whole genome shotgun (WGS) entry which is preliminary data.</text>
</comment>
<feature type="non-terminal residue" evidence="1">
    <location>
        <position position="273"/>
    </location>
</feature>
<evidence type="ECO:0000313" key="1">
    <source>
        <dbReference type="EMBL" id="KAK7077382.1"/>
    </source>
</evidence>
<keyword evidence="2" id="KW-1185">Reference proteome</keyword>